<dbReference type="CDD" id="cd02165">
    <property type="entry name" value="NMNAT"/>
    <property type="match status" value="1"/>
</dbReference>
<keyword evidence="7 11" id="KW-0547">Nucleotide-binding</keyword>
<evidence type="ECO:0000256" key="10">
    <source>
        <dbReference type="ARBA" id="ARBA00048721"/>
    </source>
</evidence>
<dbReference type="Proteomes" id="UP001596364">
    <property type="component" value="Unassembled WGS sequence"/>
</dbReference>
<dbReference type="Gene3D" id="3.40.50.620">
    <property type="entry name" value="HUPs"/>
    <property type="match status" value="1"/>
</dbReference>
<dbReference type="NCBIfam" id="NF000839">
    <property type="entry name" value="PRK00071.1-1"/>
    <property type="match status" value="1"/>
</dbReference>
<keyword evidence="14" id="KW-1185">Reference proteome</keyword>
<keyword evidence="5 11" id="KW-0808">Transferase</keyword>
<evidence type="ECO:0000256" key="4">
    <source>
        <dbReference type="ARBA" id="ARBA00022642"/>
    </source>
</evidence>
<dbReference type="InterPro" id="IPR004821">
    <property type="entry name" value="Cyt_trans-like"/>
</dbReference>
<dbReference type="GO" id="GO:0004515">
    <property type="term" value="F:nicotinate-nucleotide adenylyltransferase activity"/>
    <property type="evidence" value="ECO:0007669"/>
    <property type="project" value="UniProtKB-EC"/>
</dbReference>
<protein>
    <recommendedName>
        <fullName evidence="11">Probable nicotinate-nucleotide adenylyltransferase</fullName>
        <ecNumber evidence="11">2.7.7.18</ecNumber>
    </recommendedName>
    <alternativeName>
        <fullName evidence="11">Deamido-NAD(+) diphosphorylase</fullName>
    </alternativeName>
    <alternativeName>
        <fullName evidence="11">Deamido-NAD(+) pyrophosphorylase</fullName>
    </alternativeName>
    <alternativeName>
        <fullName evidence="11">Nicotinate mononucleotide adenylyltransferase</fullName>
        <shortName evidence="11">NaMN adenylyltransferase</shortName>
    </alternativeName>
</protein>
<dbReference type="PANTHER" id="PTHR39321:SF3">
    <property type="entry name" value="PHOSPHOPANTETHEINE ADENYLYLTRANSFERASE"/>
    <property type="match status" value="1"/>
</dbReference>
<evidence type="ECO:0000259" key="12">
    <source>
        <dbReference type="Pfam" id="PF01467"/>
    </source>
</evidence>
<dbReference type="InterPro" id="IPR005248">
    <property type="entry name" value="NadD/NMNAT"/>
</dbReference>
<accession>A0ABW1XIX4</accession>
<dbReference type="SUPFAM" id="SSF52374">
    <property type="entry name" value="Nucleotidylyl transferase"/>
    <property type="match status" value="1"/>
</dbReference>
<dbReference type="InterPro" id="IPR014729">
    <property type="entry name" value="Rossmann-like_a/b/a_fold"/>
</dbReference>
<gene>
    <name evidence="11 13" type="primary">nadD</name>
    <name evidence="13" type="ORF">ACFP85_07025</name>
</gene>
<dbReference type="NCBIfam" id="TIGR00482">
    <property type="entry name" value="nicotinate (nicotinamide) nucleotide adenylyltransferase"/>
    <property type="match status" value="1"/>
</dbReference>
<dbReference type="PANTHER" id="PTHR39321">
    <property type="entry name" value="NICOTINATE-NUCLEOTIDE ADENYLYLTRANSFERASE-RELATED"/>
    <property type="match status" value="1"/>
</dbReference>
<keyword evidence="8 11" id="KW-0067">ATP-binding</keyword>
<evidence type="ECO:0000256" key="9">
    <source>
        <dbReference type="ARBA" id="ARBA00023027"/>
    </source>
</evidence>
<evidence type="ECO:0000313" key="13">
    <source>
        <dbReference type="EMBL" id="MFC6439898.1"/>
    </source>
</evidence>
<comment type="pathway">
    <text evidence="2 11">Cofactor biosynthesis; NAD(+) biosynthesis; deamido-NAD(+) from nicotinate D-ribonucleotide: step 1/1.</text>
</comment>
<dbReference type="NCBIfam" id="TIGR00125">
    <property type="entry name" value="cyt_tran_rel"/>
    <property type="match status" value="1"/>
</dbReference>
<dbReference type="EMBL" id="JBHSUS010000001">
    <property type="protein sequence ID" value="MFC6439898.1"/>
    <property type="molecule type" value="Genomic_DNA"/>
</dbReference>
<dbReference type="Pfam" id="PF01467">
    <property type="entry name" value="CTP_transf_like"/>
    <property type="match status" value="1"/>
</dbReference>
<reference evidence="14" key="1">
    <citation type="journal article" date="2019" name="Int. J. Syst. Evol. Microbiol.">
        <title>The Global Catalogue of Microorganisms (GCM) 10K type strain sequencing project: providing services to taxonomists for standard genome sequencing and annotation.</title>
        <authorList>
            <consortium name="The Broad Institute Genomics Platform"/>
            <consortium name="The Broad Institute Genome Sequencing Center for Infectious Disease"/>
            <person name="Wu L."/>
            <person name="Ma J."/>
        </authorList>
    </citation>
    <scope>NUCLEOTIDE SEQUENCE [LARGE SCALE GENOMIC DNA]</scope>
    <source>
        <strain evidence="14">CGMCC 1.16031</strain>
    </source>
</reference>
<proteinExistence type="inferred from homology"/>
<name>A0ABW1XIX4_9ALTE</name>
<keyword evidence="4 11" id="KW-0662">Pyridine nucleotide biosynthesis</keyword>
<evidence type="ECO:0000256" key="2">
    <source>
        <dbReference type="ARBA" id="ARBA00005019"/>
    </source>
</evidence>
<comment type="function">
    <text evidence="1 11">Catalyzes the reversible adenylation of nicotinate mononucleotide (NaMN) to nicotinic acid adenine dinucleotide (NaAD).</text>
</comment>
<evidence type="ECO:0000256" key="5">
    <source>
        <dbReference type="ARBA" id="ARBA00022679"/>
    </source>
</evidence>
<dbReference type="NCBIfam" id="NF000840">
    <property type="entry name" value="PRK00071.1-3"/>
    <property type="match status" value="1"/>
</dbReference>
<dbReference type="RefSeq" id="WP_131256784.1">
    <property type="nucleotide sequence ID" value="NZ_JBHSUS010000001.1"/>
</dbReference>
<evidence type="ECO:0000256" key="11">
    <source>
        <dbReference type="HAMAP-Rule" id="MF_00244"/>
    </source>
</evidence>
<comment type="catalytic activity">
    <reaction evidence="10 11">
        <text>nicotinate beta-D-ribonucleotide + ATP + H(+) = deamido-NAD(+) + diphosphate</text>
        <dbReference type="Rhea" id="RHEA:22860"/>
        <dbReference type="ChEBI" id="CHEBI:15378"/>
        <dbReference type="ChEBI" id="CHEBI:30616"/>
        <dbReference type="ChEBI" id="CHEBI:33019"/>
        <dbReference type="ChEBI" id="CHEBI:57502"/>
        <dbReference type="ChEBI" id="CHEBI:58437"/>
        <dbReference type="EC" id="2.7.7.18"/>
    </reaction>
</comment>
<sequence length="218" mass="24389">MSAELAGLYGGTFDPIHQGHLAPVEQIAAQIGLEQVVLMPCHIPPHRQSPAVDSTHRLAMVKLAAAAYPRFRVSDWEISRQAPSYTVDTLHHLCQTWPDKHWYVFIGMDSLLSFHRWHRYQDILTMANLVVALRPGAFIEAAEAEITRLLAEHQVEDIDALKHSKAGAIYLAENELQDVSATELRQQLQAGNTSHPMLNADVSRYIAHNGLYQTTPQA</sequence>
<dbReference type="HAMAP" id="MF_00244">
    <property type="entry name" value="NaMN_adenylyltr"/>
    <property type="match status" value="1"/>
</dbReference>
<evidence type="ECO:0000256" key="7">
    <source>
        <dbReference type="ARBA" id="ARBA00022741"/>
    </source>
</evidence>
<keyword evidence="9 11" id="KW-0520">NAD</keyword>
<comment type="similarity">
    <text evidence="3 11">Belongs to the NadD family.</text>
</comment>
<evidence type="ECO:0000256" key="3">
    <source>
        <dbReference type="ARBA" id="ARBA00009014"/>
    </source>
</evidence>
<evidence type="ECO:0000256" key="1">
    <source>
        <dbReference type="ARBA" id="ARBA00002324"/>
    </source>
</evidence>
<evidence type="ECO:0000256" key="8">
    <source>
        <dbReference type="ARBA" id="ARBA00022840"/>
    </source>
</evidence>
<organism evidence="13 14">
    <name type="scientific">Pseudobowmanella zhangzhouensis</name>
    <dbReference type="NCBI Taxonomy" id="1537679"/>
    <lineage>
        <taxon>Bacteria</taxon>
        <taxon>Pseudomonadati</taxon>
        <taxon>Pseudomonadota</taxon>
        <taxon>Gammaproteobacteria</taxon>
        <taxon>Alteromonadales</taxon>
        <taxon>Alteromonadaceae</taxon>
    </lineage>
</organism>
<keyword evidence="6 11" id="KW-0548">Nucleotidyltransferase</keyword>
<evidence type="ECO:0000256" key="6">
    <source>
        <dbReference type="ARBA" id="ARBA00022695"/>
    </source>
</evidence>
<feature type="domain" description="Cytidyltransferase-like" evidence="12">
    <location>
        <begin position="8"/>
        <end position="186"/>
    </location>
</feature>
<evidence type="ECO:0000313" key="14">
    <source>
        <dbReference type="Proteomes" id="UP001596364"/>
    </source>
</evidence>
<dbReference type="EC" id="2.7.7.18" evidence="11"/>
<comment type="caution">
    <text evidence="13">The sequence shown here is derived from an EMBL/GenBank/DDBJ whole genome shotgun (WGS) entry which is preliminary data.</text>
</comment>